<dbReference type="VEuPathDB" id="MicrosporidiaDB:VICG_01374"/>
<keyword evidence="2" id="KW-1185">Reference proteome</keyword>
<proteinExistence type="predicted"/>
<dbReference type="HOGENOM" id="CLU_991110_0_0_1"/>
<dbReference type="Proteomes" id="UP000011082">
    <property type="component" value="Unassembled WGS sequence"/>
</dbReference>
<dbReference type="GeneID" id="19882085"/>
<sequence>MQASKRHKGVHSSDDCESAKRSTVDDLFVFSSSEQRANYKVEYLCDLLILHEVSKIKSIKLSDKIRKDMLALQLIMKRPGISKSEELFNILKLLEECCGAKADIFEGVSNGLKTIRTVSSVGKFLKDYFLNFINDDVKNILLIPYKFKFDRMKFERMLKIHCINFEEVDFNSIIAFIKEILKVFIKHPQYANIRECTLTVHQKGNSSLQDFPVELWIEVQCTKIYKEMKIVLQSDNDYLLFDVKKKTKITVDCKDGGFKCYIGVLIGKDILKLTPESESLY</sequence>
<protein>
    <submittedName>
        <fullName evidence="1">Uncharacterized protein</fullName>
    </submittedName>
</protein>
<organism evidence="1 2">
    <name type="scientific">Vittaforma corneae (strain ATCC 50505)</name>
    <name type="common">Microsporidian parasite</name>
    <name type="synonym">Nosema corneum</name>
    <dbReference type="NCBI Taxonomy" id="993615"/>
    <lineage>
        <taxon>Eukaryota</taxon>
        <taxon>Fungi</taxon>
        <taxon>Fungi incertae sedis</taxon>
        <taxon>Microsporidia</taxon>
        <taxon>Nosematidae</taxon>
        <taxon>Vittaforma</taxon>
    </lineage>
</organism>
<name>L2GLB3_VITCO</name>
<dbReference type="EMBL" id="JH370141">
    <property type="protein sequence ID" value="ELA41626.1"/>
    <property type="molecule type" value="Genomic_DNA"/>
</dbReference>
<evidence type="ECO:0000313" key="1">
    <source>
        <dbReference type="EMBL" id="ELA41626.1"/>
    </source>
</evidence>
<gene>
    <name evidence="1" type="ORF">VICG_01374</name>
</gene>
<reference evidence="2" key="1">
    <citation type="submission" date="2011-05" db="EMBL/GenBank/DDBJ databases">
        <title>The genome sequence of Vittaforma corneae strain ATCC 50505.</title>
        <authorList>
            <consortium name="The Broad Institute Genome Sequencing Platform"/>
            <person name="Cuomo C."/>
            <person name="Didier E."/>
            <person name="Bowers L."/>
            <person name="Young S.K."/>
            <person name="Zeng Q."/>
            <person name="Gargeya S."/>
            <person name="Fitzgerald M."/>
            <person name="Haas B."/>
            <person name="Abouelleil A."/>
            <person name="Alvarado L."/>
            <person name="Arachchi H.M."/>
            <person name="Berlin A."/>
            <person name="Chapman S.B."/>
            <person name="Gearin G."/>
            <person name="Goldberg J."/>
            <person name="Griggs A."/>
            <person name="Gujja S."/>
            <person name="Hansen M."/>
            <person name="Heiman D."/>
            <person name="Howarth C."/>
            <person name="Larimer J."/>
            <person name="Lui A."/>
            <person name="MacDonald P.J.P."/>
            <person name="McCowen C."/>
            <person name="Montmayeur A."/>
            <person name="Murphy C."/>
            <person name="Neiman D."/>
            <person name="Pearson M."/>
            <person name="Priest M."/>
            <person name="Roberts A."/>
            <person name="Saif S."/>
            <person name="Shea T."/>
            <person name="Sisk P."/>
            <person name="Stolte C."/>
            <person name="Sykes S."/>
            <person name="Wortman J."/>
            <person name="Nusbaum C."/>
            <person name="Birren B."/>
        </authorList>
    </citation>
    <scope>NUCLEOTIDE SEQUENCE [LARGE SCALE GENOMIC DNA]</scope>
    <source>
        <strain evidence="2">ATCC 50505</strain>
    </source>
</reference>
<accession>L2GLB3</accession>
<dbReference type="InParanoid" id="L2GLB3"/>
<dbReference type="RefSeq" id="XP_007604820.1">
    <property type="nucleotide sequence ID" value="XM_007604758.1"/>
</dbReference>
<dbReference type="AlphaFoldDB" id="L2GLB3"/>
<evidence type="ECO:0000313" key="2">
    <source>
        <dbReference type="Proteomes" id="UP000011082"/>
    </source>
</evidence>